<gene>
    <name evidence="1" type="ORF">XBP1_110001</name>
</gene>
<name>A0A077NAC0_XENBV</name>
<dbReference type="EMBL" id="CBSW010000013">
    <property type="protein sequence ID" value="CDG95162.1"/>
    <property type="molecule type" value="Genomic_DNA"/>
</dbReference>
<dbReference type="AlphaFoldDB" id="A0A077NAC0"/>
<protein>
    <submittedName>
        <fullName evidence="1">Uncharacterized protein</fullName>
    </submittedName>
</protein>
<comment type="caution">
    <text evidence="1">The sequence shown here is derived from an EMBL/GenBank/DDBJ whole genome shotgun (WGS) entry which is preliminary data.</text>
</comment>
<evidence type="ECO:0000313" key="2">
    <source>
        <dbReference type="Proteomes" id="UP000028511"/>
    </source>
</evidence>
<accession>A0A077NAC0</accession>
<proteinExistence type="predicted"/>
<dbReference type="Proteomes" id="UP000028511">
    <property type="component" value="Unassembled WGS sequence"/>
</dbReference>
<organism evidence="1 2">
    <name type="scientific">Xenorhabdus bovienii str. puntauvense</name>
    <dbReference type="NCBI Taxonomy" id="1398201"/>
    <lineage>
        <taxon>Bacteria</taxon>
        <taxon>Pseudomonadati</taxon>
        <taxon>Pseudomonadota</taxon>
        <taxon>Gammaproteobacteria</taxon>
        <taxon>Enterobacterales</taxon>
        <taxon>Morganellaceae</taxon>
        <taxon>Xenorhabdus</taxon>
    </lineage>
</organism>
<sequence>MVAHYRDFLAPDNSFFEKNYRLLHYTAKGWFIPIYTQIYPQMDILVKFVEHHANVFVTIIAGKNTT</sequence>
<evidence type="ECO:0000313" key="1">
    <source>
        <dbReference type="EMBL" id="CDG95162.1"/>
    </source>
</evidence>
<reference evidence="1" key="1">
    <citation type="submission" date="2013-07" db="EMBL/GenBank/DDBJ databases">
        <title>Sub-species coevolution in mutualistic symbiosis.</title>
        <authorList>
            <person name="Murfin K."/>
            <person name="Klassen J."/>
            <person name="Lee M."/>
            <person name="Forst S."/>
            <person name="Stock P."/>
            <person name="Goodrich-Blair H."/>
        </authorList>
    </citation>
    <scope>NUCLEOTIDE SEQUENCE [LARGE SCALE GENOMIC DNA]</scope>
    <source>
        <strain evidence="1">Puntauvense</strain>
    </source>
</reference>
<dbReference type="HOGENOM" id="CLU_206056_0_0_6"/>